<dbReference type="GO" id="GO:0008108">
    <property type="term" value="F:UDP-glucose:hexose-1-phosphate uridylyltransferase activity"/>
    <property type="evidence" value="ECO:0007669"/>
    <property type="project" value="UniProtKB-UniRule"/>
</dbReference>
<dbReference type="SUPFAM" id="SSF54197">
    <property type="entry name" value="HIT-like"/>
    <property type="match status" value="2"/>
</dbReference>
<keyword evidence="6" id="KW-0119">Carbohydrate metabolism</keyword>
<dbReference type="Proteomes" id="UP000317716">
    <property type="component" value="Unassembled WGS sequence"/>
</dbReference>
<name>A0A538S6Y6_UNCEI</name>
<evidence type="ECO:0000259" key="11">
    <source>
        <dbReference type="Pfam" id="PF02744"/>
    </source>
</evidence>
<evidence type="ECO:0000313" key="12">
    <source>
        <dbReference type="EMBL" id="TMQ47134.1"/>
    </source>
</evidence>
<evidence type="ECO:0000256" key="9">
    <source>
        <dbReference type="PIRSR" id="PIRSR000808-3"/>
    </source>
</evidence>
<dbReference type="PANTHER" id="PTHR42763:SF1">
    <property type="entry name" value="UDP-GLUCOSE--HEXOSE-1-PHOSPHATE URIDYLYLTRANSFERASE"/>
    <property type="match status" value="1"/>
</dbReference>
<evidence type="ECO:0000259" key="10">
    <source>
        <dbReference type="Pfam" id="PF01087"/>
    </source>
</evidence>
<dbReference type="GO" id="GO:0006012">
    <property type="term" value="P:galactose metabolic process"/>
    <property type="evidence" value="ECO:0007669"/>
    <property type="project" value="UniProtKB-UniRule"/>
</dbReference>
<comment type="similarity">
    <text evidence="1">Belongs to the galactose-1-phosphate uridylyltransferase type 1 family.</text>
</comment>
<dbReference type="AlphaFoldDB" id="A0A538S6Y6"/>
<dbReference type="PANTHER" id="PTHR42763">
    <property type="entry name" value="ADP-GLUCOSE PHOSPHORYLASE"/>
    <property type="match status" value="1"/>
</dbReference>
<feature type="binding site" evidence="9">
    <location>
        <position position="112"/>
    </location>
    <ligand>
        <name>Zn(2+)</name>
        <dbReference type="ChEBI" id="CHEBI:29105"/>
    </ligand>
</feature>
<dbReference type="EC" id="2.7.7.12" evidence="7"/>
<dbReference type="Pfam" id="PF01087">
    <property type="entry name" value="GalP_UDP_transf"/>
    <property type="match status" value="1"/>
</dbReference>
<evidence type="ECO:0000256" key="3">
    <source>
        <dbReference type="ARBA" id="ARBA00022695"/>
    </source>
</evidence>
<dbReference type="PIRSF" id="PIRSF000808">
    <property type="entry name" value="GalT"/>
    <property type="match status" value="1"/>
</dbReference>
<dbReference type="EMBL" id="VBOS01000548">
    <property type="protein sequence ID" value="TMQ47134.1"/>
    <property type="molecule type" value="Genomic_DNA"/>
</dbReference>
<feature type="binding site" evidence="9">
    <location>
        <position position="39"/>
    </location>
    <ligand>
        <name>Zn(2+)</name>
        <dbReference type="ChEBI" id="CHEBI:29105"/>
    </ligand>
</feature>
<dbReference type="Pfam" id="PF02744">
    <property type="entry name" value="GalP_UDP_tr_C"/>
    <property type="match status" value="1"/>
</dbReference>
<evidence type="ECO:0000256" key="5">
    <source>
        <dbReference type="ARBA" id="ARBA00022833"/>
    </source>
</evidence>
<keyword evidence="3 12" id="KW-0548">Nucleotidyltransferase</keyword>
<keyword evidence="5 9" id="KW-0862">Zinc</keyword>
<dbReference type="InterPro" id="IPR001937">
    <property type="entry name" value="GalP_UDPtransf1"/>
</dbReference>
<dbReference type="InterPro" id="IPR036265">
    <property type="entry name" value="HIT-like_sf"/>
</dbReference>
<dbReference type="InterPro" id="IPR053177">
    <property type="entry name" value="ADP-glucose_phosphorylase"/>
</dbReference>
<reference evidence="12 13" key="1">
    <citation type="journal article" date="2019" name="Nat. Microbiol.">
        <title>Mediterranean grassland soil C-N compound turnover is dependent on rainfall and depth, and is mediated by genomically divergent microorganisms.</title>
        <authorList>
            <person name="Diamond S."/>
            <person name="Andeer P.F."/>
            <person name="Li Z."/>
            <person name="Crits-Christoph A."/>
            <person name="Burstein D."/>
            <person name="Anantharaman K."/>
            <person name="Lane K.R."/>
            <person name="Thomas B.C."/>
            <person name="Pan C."/>
            <person name="Northen T.R."/>
            <person name="Banfield J.F."/>
        </authorList>
    </citation>
    <scope>NUCLEOTIDE SEQUENCE [LARGE SCALE GENOMIC DNA]</scope>
    <source>
        <strain evidence="12">WS_2</strain>
    </source>
</reference>
<evidence type="ECO:0000313" key="13">
    <source>
        <dbReference type="Proteomes" id="UP000317716"/>
    </source>
</evidence>
<gene>
    <name evidence="12" type="primary">galT</name>
    <name evidence="12" type="ORF">E6K72_14300</name>
</gene>
<sequence length="337" mass="38363">MPELRKDPVVGRWVIISTERSRRPTSFVPVTHEKKKHFCPFCAGNEDRTPPEVFAYRPGGGAPNGPGWSVRVVPNKFPALQIEGTLDRRGEGLYDKMNGIGAHEVVIETPEHDKDFADLPVEHIEQILNAYRERAMDLHRDRRLRYVLIFKNHGAGAGATLEHPHTQLIATPIVPKILQEELDGARRYFELKERCVFCDIVQQETAENEGRRVVSTSERFVVVEPFAPRFPFETWILPRQHDASFPVLTDIGELRDLAVTLKDTLQRLNRALDRPPFNFVIHTAPVSEGESEYYHWHLEITPTLTRVAGFEIGSGFHINPTPPEDAAQYLREVAVEA</sequence>
<comment type="cofactor">
    <cofactor evidence="9">
        <name>Zn(2+)</name>
        <dbReference type="ChEBI" id="CHEBI:29105"/>
    </cofactor>
    <text evidence="9">Binds 1 zinc ion per subunit.</text>
</comment>
<evidence type="ECO:0000256" key="1">
    <source>
        <dbReference type="ARBA" id="ARBA00010951"/>
    </source>
</evidence>
<keyword evidence="4 9" id="KW-0479">Metal-binding</keyword>
<dbReference type="GO" id="GO:0008270">
    <property type="term" value="F:zinc ion binding"/>
    <property type="evidence" value="ECO:0007669"/>
    <property type="project" value="InterPro"/>
</dbReference>
<dbReference type="InterPro" id="IPR005850">
    <property type="entry name" value="GalP_Utransf_C"/>
</dbReference>
<evidence type="ECO:0000256" key="8">
    <source>
        <dbReference type="PIRSR" id="PIRSR000808-1"/>
    </source>
</evidence>
<dbReference type="Gene3D" id="3.30.428.10">
    <property type="entry name" value="HIT-like"/>
    <property type="match status" value="2"/>
</dbReference>
<dbReference type="UniPathway" id="UPA00214"/>
<evidence type="ECO:0000256" key="4">
    <source>
        <dbReference type="ARBA" id="ARBA00022723"/>
    </source>
</evidence>
<feature type="binding site" evidence="9">
    <location>
        <position position="163"/>
    </location>
    <ligand>
        <name>Zn(2+)</name>
        <dbReference type="ChEBI" id="CHEBI:29105"/>
    </ligand>
</feature>
<evidence type="ECO:0000256" key="7">
    <source>
        <dbReference type="NCBIfam" id="TIGR00209"/>
    </source>
</evidence>
<evidence type="ECO:0000256" key="2">
    <source>
        <dbReference type="ARBA" id="ARBA00022679"/>
    </source>
</evidence>
<proteinExistence type="inferred from homology"/>
<feature type="domain" description="Galactose-1-phosphate uridyl transferase N-terminal" evidence="10">
    <location>
        <begin position="3"/>
        <end position="175"/>
    </location>
</feature>
<comment type="caution">
    <text evidence="12">The sequence shown here is derived from an EMBL/GenBank/DDBJ whole genome shotgun (WGS) entry which is preliminary data.</text>
</comment>
<feature type="active site" description="Tele-UMP-histidine intermediate" evidence="8">
    <location>
        <position position="165"/>
    </location>
</feature>
<evidence type="ECO:0000256" key="6">
    <source>
        <dbReference type="ARBA" id="ARBA00023277"/>
    </source>
</evidence>
<feature type="domain" description="Galactose-1-phosphate uridyl transferase C-terminal" evidence="11">
    <location>
        <begin position="184"/>
        <end position="311"/>
    </location>
</feature>
<accession>A0A538S6Y6</accession>
<keyword evidence="2 12" id="KW-0808">Transferase</keyword>
<organism evidence="12 13">
    <name type="scientific">Eiseniibacteriota bacterium</name>
    <dbReference type="NCBI Taxonomy" id="2212470"/>
    <lineage>
        <taxon>Bacteria</taxon>
        <taxon>Candidatus Eiseniibacteriota</taxon>
    </lineage>
</organism>
<dbReference type="InterPro" id="IPR005849">
    <property type="entry name" value="GalP_Utransf_N"/>
</dbReference>
<dbReference type="NCBIfam" id="TIGR00209">
    <property type="entry name" value="galT_1"/>
    <property type="match status" value="1"/>
</dbReference>
<protein>
    <recommendedName>
        <fullName evidence="7">Galactose-1-phosphate uridylyltransferase</fullName>
        <ecNumber evidence="7">2.7.7.12</ecNumber>
    </recommendedName>
</protein>
<feature type="binding site" evidence="9">
    <location>
        <position position="42"/>
    </location>
    <ligand>
        <name>Zn(2+)</name>
        <dbReference type="ChEBI" id="CHEBI:29105"/>
    </ligand>
</feature>